<dbReference type="OrthoDB" id="144122at2"/>
<name>A0A1M5VSP4_9BACT</name>
<dbReference type="SMART" id="SM00474">
    <property type="entry name" value="35EXOc"/>
    <property type="match status" value="1"/>
</dbReference>
<dbReference type="Gene3D" id="3.30.420.10">
    <property type="entry name" value="Ribonuclease H-like superfamily/Ribonuclease H"/>
    <property type="match status" value="1"/>
</dbReference>
<evidence type="ECO:0000259" key="1">
    <source>
        <dbReference type="PROSITE" id="PS50967"/>
    </source>
</evidence>
<dbReference type="GO" id="GO:0008408">
    <property type="term" value="F:3'-5' exonuclease activity"/>
    <property type="evidence" value="ECO:0007669"/>
    <property type="project" value="InterPro"/>
</dbReference>
<dbReference type="GO" id="GO:0006139">
    <property type="term" value="P:nucleobase-containing compound metabolic process"/>
    <property type="evidence" value="ECO:0007669"/>
    <property type="project" value="InterPro"/>
</dbReference>
<dbReference type="GO" id="GO:0003676">
    <property type="term" value="F:nucleic acid binding"/>
    <property type="evidence" value="ECO:0007669"/>
    <property type="project" value="InterPro"/>
</dbReference>
<keyword evidence="3" id="KW-1185">Reference proteome</keyword>
<dbReference type="SMART" id="SM00341">
    <property type="entry name" value="HRDC"/>
    <property type="match status" value="1"/>
</dbReference>
<dbReference type="Proteomes" id="UP000184139">
    <property type="component" value="Unassembled WGS sequence"/>
</dbReference>
<gene>
    <name evidence="2" type="ORF">SAMN02745124_01858</name>
</gene>
<dbReference type="SUPFAM" id="SSF47819">
    <property type="entry name" value="HRDC-like"/>
    <property type="match status" value="2"/>
</dbReference>
<reference evidence="2 3" key="1">
    <citation type="submission" date="2016-11" db="EMBL/GenBank/DDBJ databases">
        <authorList>
            <person name="Jaros S."/>
            <person name="Januszkiewicz K."/>
            <person name="Wedrychowicz H."/>
        </authorList>
    </citation>
    <scope>NUCLEOTIDE SEQUENCE [LARGE SCALE GENOMIC DNA]</scope>
    <source>
        <strain evidence="2 3">DSM 9705</strain>
    </source>
</reference>
<dbReference type="InterPro" id="IPR002562">
    <property type="entry name" value="3'-5'_exonuclease_dom"/>
</dbReference>
<dbReference type="STRING" id="1121409.SAMN02745124_01858"/>
<evidence type="ECO:0000313" key="3">
    <source>
        <dbReference type="Proteomes" id="UP000184139"/>
    </source>
</evidence>
<dbReference type="EMBL" id="FQXS01000009">
    <property type="protein sequence ID" value="SHH78004.1"/>
    <property type="molecule type" value="Genomic_DNA"/>
</dbReference>
<dbReference type="AlphaFoldDB" id="A0A1M5VSP4"/>
<dbReference type="SUPFAM" id="SSF53098">
    <property type="entry name" value="Ribonuclease H-like"/>
    <property type="match status" value="1"/>
</dbReference>
<dbReference type="GO" id="GO:0000166">
    <property type="term" value="F:nucleotide binding"/>
    <property type="evidence" value="ECO:0007669"/>
    <property type="project" value="InterPro"/>
</dbReference>
<feature type="domain" description="HRDC" evidence="1">
    <location>
        <begin position="210"/>
        <end position="290"/>
    </location>
</feature>
<evidence type="ECO:0000313" key="2">
    <source>
        <dbReference type="EMBL" id="SHH78004.1"/>
    </source>
</evidence>
<dbReference type="InterPro" id="IPR044876">
    <property type="entry name" value="HRDC_dom_sf"/>
</dbReference>
<dbReference type="InterPro" id="IPR051086">
    <property type="entry name" value="RNase_D-like"/>
</dbReference>
<dbReference type="InterPro" id="IPR002121">
    <property type="entry name" value="HRDC_dom"/>
</dbReference>
<organism evidence="2 3">
    <name type="scientific">Desulfofustis glycolicus DSM 9705</name>
    <dbReference type="NCBI Taxonomy" id="1121409"/>
    <lineage>
        <taxon>Bacteria</taxon>
        <taxon>Pseudomonadati</taxon>
        <taxon>Thermodesulfobacteriota</taxon>
        <taxon>Desulfobulbia</taxon>
        <taxon>Desulfobulbales</taxon>
        <taxon>Desulfocapsaceae</taxon>
        <taxon>Desulfofustis</taxon>
    </lineage>
</organism>
<sequence>MSMITTEDELRELVDHARRSECVALDTEFVWERTYYPQLGLIQLALSDEQCYLIDPLAITDLSPLGALLADPGVVKILHDAPQDLFILNRTTRALPANIFDTRVAAGFSGLSSTISLADLIGVLLDINLQKTQTRTNWLNRPLDQLQLDYALDDVRYLGAVRVLLLSRIIVPEIKSWLKRELELLNSPDHYLGIDDRNRFSRLKGAGSLNREELAVARELATWREQEARHMNRPRGHILTDQVVISLAKKQCASPAELQQAHLLSPKKLKRYGPAILKSIENGRATDRTEIPERKRPLRLNQREQQAYERLTDFIQLKCELQGLDPQLIGSSAELKQLAKNLDSPGSPLPKRLTEGWRREFLEEFYRRRG</sequence>
<protein>
    <submittedName>
        <fullName evidence="2">Ribonuclease D</fullName>
    </submittedName>
</protein>
<dbReference type="CDD" id="cd06142">
    <property type="entry name" value="RNaseD_exo"/>
    <property type="match status" value="1"/>
</dbReference>
<dbReference type="InterPro" id="IPR012337">
    <property type="entry name" value="RNaseH-like_sf"/>
</dbReference>
<dbReference type="Pfam" id="PF00570">
    <property type="entry name" value="HRDC"/>
    <property type="match status" value="1"/>
</dbReference>
<dbReference type="PROSITE" id="PS50967">
    <property type="entry name" value="HRDC"/>
    <property type="match status" value="1"/>
</dbReference>
<dbReference type="Pfam" id="PF01612">
    <property type="entry name" value="DNA_pol_A_exo1"/>
    <property type="match status" value="1"/>
</dbReference>
<dbReference type="RefSeq" id="WP_073375434.1">
    <property type="nucleotide sequence ID" value="NZ_FQXS01000009.1"/>
</dbReference>
<dbReference type="PANTHER" id="PTHR47649">
    <property type="entry name" value="RIBONUCLEASE D"/>
    <property type="match status" value="1"/>
</dbReference>
<dbReference type="InterPro" id="IPR036397">
    <property type="entry name" value="RNaseH_sf"/>
</dbReference>
<dbReference type="Gene3D" id="1.10.150.80">
    <property type="entry name" value="HRDC domain"/>
    <property type="match status" value="1"/>
</dbReference>
<dbReference type="PANTHER" id="PTHR47649:SF1">
    <property type="entry name" value="RIBONUCLEASE D"/>
    <property type="match status" value="1"/>
</dbReference>
<accession>A0A1M5VSP4</accession>
<proteinExistence type="predicted"/>
<dbReference type="InterPro" id="IPR010997">
    <property type="entry name" value="HRDC-like_sf"/>
</dbReference>